<dbReference type="EMBL" id="JYDH01000126">
    <property type="protein sequence ID" value="KRY31076.1"/>
    <property type="molecule type" value="Genomic_DNA"/>
</dbReference>
<sequence length="83" mass="9991">MASPTVIVQRKYRWNVQNTWRYTGMMKFEANKSLQCFHYEKKELDFQIRRECASRLEVLRAVKHMARVVNETVLAMPQKNREA</sequence>
<organism evidence="1 2">
    <name type="scientific">Trichinella spiralis</name>
    <name type="common">Trichina worm</name>
    <dbReference type="NCBI Taxonomy" id="6334"/>
    <lineage>
        <taxon>Eukaryota</taxon>
        <taxon>Metazoa</taxon>
        <taxon>Ecdysozoa</taxon>
        <taxon>Nematoda</taxon>
        <taxon>Enoplea</taxon>
        <taxon>Dorylaimia</taxon>
        <taxon>Trichinellida</taxon>
        <taxon>Trichinellidae</taxon>
        <taxon>Trichinella</taxon>
    </lineage>
</organism>
<accession>A0A0V1B212</accession>
<keyword evidence="2" id="KW-1185">Reference proteome</keyword>
<dbReference type="InParanoid" id="A0A0V1B212"/>
<evidence type="ECO:0000313" key="1">
    <source>
        <dbReference type="EMBL" id="KRY31076.1"/>
    </source>
</evidence>
<reference evidence="1 2" key="1">
    <citation type="submission" date="2015-01" db="EMBL/GenBank/DDBJ databases">
        <title>Evolution of Trichinella species and genotypes.</title>
        <authorList>
            <person name="Korhonen P.K."/>
            <person name="Edoardo P."/>
            <person name="Giuseppe L.R."/>
            <person name="Gasser R.B."/>
        </authorList>
    </citation>
    <scope>NUCLEOTIDE SEQUENCE [LARGE SCALE GENOMIC DNA]</scope>
    <source>
        <strain evidence="1">ISS3</strain>
    </source>
</reference>
<comment type="caution">
    <text evidence="1">The sequence shown here is derived from an EMBL/GenBank/DDBJ whole genome shotgun (WGS) entry which is preliminary data.</text>
</comment>
<dbReference type="Proteomes" id="UP000054776">
    <property type="component" value="Unassembled WGS sequence"/>
</dbReference>
<protein>
    <submittedName>
        <fullName evidence="1">Uncharacterized protein</fullName>
    </submittedName>
</protein>
<proteinExistence type="predicted"/>
<gene>
    <name evidence="1" type="ORF">T01_15763</name>
</gene>
<dbReference type="AlphaFoldDB" id="A0A0V1B212"/>
<evidence type="ECO:0000313" key="2">
    <source>
        <dbReference type="Proteomes" id="UP000054776"/>
    </source>
</evidence>
<name>A0A0V1B212_TRISP</name>